<organism evidence="2 3">
    <name type="scientific">Neohortaea acidophila</name>
    <dbReference type="NCBI Taxonomy" id="245834"/>
    <lineage>
        <taxon>Eukaryota</taxon>
        <taxon>Fungi</taxon>
        <taxon>Dikarya</taxon>
        <taxon>Ascomycota</taxon>
        <taxon>Pezizomycotina</taxon>
        <taxon>Dothideomycetes</taxon>
        <taxon>Dothideomycetidae</taxon>
        <taxon>Mycosphaerellales</taxon>
        <taxon>Teratosphaeriaceae</taxon>
        <taxon>Neohortaea</taxon>
    </lineage>
</organism>
<proteinExistence type="predicted"/>
<dbReference type="GO" id="GO:0003959">
    <property type="term" value="F:NADPH dehydrogenase activity"/>
    <property type="evidence" value="ECO:0007669"/>
    <property type="project" value="TreeGrafter"/>
</dbReference>
<name>A0A6A6PH25_9PEZI</name>
<accession>A0A6A6PH25</accession>
<reference evidence="2" key="1">
    <citation type="journal article" date="2020" name="Stud. Mycol.">
        <title>101 Dothideomycetes genomes: a test case for predicting lifestyles and emergence of pathogens.</title>
        <authorList>
            <person name="Haridas S."/>
            <person name="Albert R."/>
            <person name="Binder M."/>
            <person name="Bloem J."/>
            <person name="Labutti K."/>
            <person name="Salamov A."/>
            <person name="Andreopoulos B."/>
            <person name="Baker S."/>
            <person name="Barry K."/>
            <person name="Bills G."/>
            <person name="Bluhm B."/>
            <person name="Cannon C."/>
            <person name="Castanera R."/>
            <person name="Culley D."/>
            <person name="Daum C."/>
            <person name="Ezra D."/>
            <person name="Gonzalez J."/>
            <person name="Henrissat B."/>
            <person name="Kuo A."/>
            <person name="Liang C."/>
            <person name="Lipzen A."/>
            <person name="Lutzoni F."/>
            <person name="Magnuson J."/>
            <person name="Mondo S."/>
            <person name="Nolan M."/>
            <person name="Ohm R."/>
            <person name="Pangilinan J."/>
            <person name="Park H.-J."/>
            <person name="Ramirez L."/>
            <person name="Alfaro M."/>
            <person name="Sun H."/>
            <person name="Tritt A."/>
            <person name="Yoshinaga Y."/>
            <person name="Zwiers L.-H."/>
            <person name="Turgeon B."/>
            <person name="Goodwin S."/>
            <person name="Spatafora J."/>
            <person name="Crous P."/>
            <person name="Grigoriev I."/>
        </authorList>
    </citation>
    <scope>NUCLEOTIDE SEQUENCE</scope>
    <source>
        <strain evidence="2">CBS 113389</strain>
    </source>
</reference>
<gene>
    <name evidence="2" type="ORF">BDY17DRAFT_305359</name>
</gene>
<dbReference type="Proteomes" id="UP000799767">
    <property type="component" value="Unassembled WGS sequence"/>
</dbReference>
<dbReference type="SUPFAM" id="SSF51395">
    <property type="entry name" value="FMN-linked oxidoreductases"/>
    <property type="match status" value="1"/>
</dbReference>
<dbReference type="GO" id="GO:0010181">
    <property type="term" value="F:FMN binding"/>
    <property type="evidence" value="ECO:0007669"/>
    <property type="project" value="InterPro"/>
</dbReference>
<dbReference type="CDD" id="cd02933">
    <property type="entry name" value="OYE_like_FMN"/>
    <property type="match status" value="1"/>
</dbReference>
<dbReference type="InterPro" id="IPR013785">
    <property type="entry name" value="Aldolase_TIM"/>
</dbReference>
<evidence type="ECO:0000313" key="2">
    <source>
        <dbReference type="EMBL" id="KAF2479308.1"/>
    </source>
</evidence>
<dbReference type="AlphaFoldDB" id="A0A6A6PH25"/>
<evidence type="ECO:0000259" key="1">
    <source>
        <dbReference type="Pfam" id="PF00724"/>
    </source>
</evidence>
<dbReference type="EMBL" id="MU001642">
    <property type="protein sequence ID" value="KAF2479308.1"/>
    <property type="molecule type" value="Genomic_DNA"/>
</dbReference>
<dbReference type="InterPro" id="IPR045247">
    <property type="entry name" value="Oye-like"/>
</dbReference>
<dbReference type="InterPro" id="IPR001155">
    <property type="entry name" value="OxRdtase_FMN_N"/>
</dbReference>
<keyword evidence="3" id="KW-1185">Reference proteome</keyword>
<protein>
    <recommendedName>
        <fullName evidence="1">NADH:flavin oxidoreductase/NADH oxidase N-terminal domain-containing protein</fullName>
    </recommendedName>
</protein>
<dbReference type="GeneID" id="54475857"/>
<feature type="domain" description="NADH:flavin oxidoreductase/NADH oxidase N-terminal" evidence="1">
    <location>
        <begin position="10"/>
        <end position="343"/>
    </location>
</feature>
<dbReference type="PANTHER" id="PTHR22893:SF91">
    <property type="entry name" value="NADPH DEHYDROGENASE 2-RELATED"/>
    <property type="match status" value="1"/>
</dbReference>
<dbReference type="Pfam" id="PF00724">
    <property type="entry name" value="Oxidored_FMN"/>
    <property type="match status" value="1"/>
</dbReference>
<evidence type="ECO:0000313" key="3">
    <source>
        <dbReference type="Proteomes" id="UP000799767"/>
    </source>
</evidence>
<sequence>MSSTTNPTRLFEPVKLGRLNLSSRIVMGPLSSGLADEHNVLAPAAKDYYGQRGCVPGTLLIGEATFVSAKAGGTSESRSGIWSARQIAAWKEAVASVHQAGSYIYLQLWALGRDADPELKRRAGAGDVVSSSAVPETENSTIPRPLTEDEIWEYVDDYVAAAKTAVEVAGFDGVELHGGNASLIDQFTQDIVNQRKDQWGSSIPNRSRFALEITRAICEAIGPDRVGFRISPFSTYGGMGMKDAVPQFSHLLAGLKDLKIAYVHLVESRIAGRVDVEAGESLDPFTELWGDASPIIVAGGYSPETARTAVDKQYRDRDVLVAFARQFVTNPDLVQKLKSGIPLTA</sequence>
<dbReference type="PANTHER" id="PTHR22893">
    <property type="entry name" value="NADH OXIDOREDUCTASE-RELATED"/>
    <property type="match status" value="1"/>
</dbReference>
<dbReference type="Gene3D" id="3.20.20.70">
    <property type="entry name" value="Aldolase class I"/>
    <property type="match status" value="1"/>
</dbReference>
<dbReference type="OrthoDB" id="276546at2759"/>
<dbReference type="RefSeq" id="XP_033585878.1">
    <property type="nucleotide sequence ID" value="XM_033734855.1"/>
</dbReference>